<protein>
    <recommendedName>
        <fullName evidence="4">DUF304 domain-containing protein</fullName>
    </recommendedName>
</protein>
<evidence type="ECO:0000313" key="2">
    <source>
        <dbReference type="EMBL" id="MBD3585607.1"/>
    </source>
</evidence>
<accession>A0ABR8LIN0</accession>
<evidence type="ECO:0000313" key="3">
    <source>
        <dbReference type="Proteomes" id="UP000624419"/>
    </source>
</evidence>
<name>A0ABR8LIN0_9ALTE</name>
<comment type="caution">
    <text evidence="2">The sequence shown here is derived from an EMBL/GenBank/DDBJ whole genome shotgun (WGS) entry which is preliminary data.</text>
</comment>
<keyword evidence="1" id="KW-0812">Transmembrane</keyword>
<keyword evidence="3" id="KW-1185">Reference proteome</keyword>
<evidence type="ECO:0000256" key="1">
    <source>
        <dbReference type="SAM" id="Phobius"/>
    </source>
</evidence>
<organism evidence="2 3">
    <name type="scientific">Salinimonas profundi</name>
    <dbReference type="NCBI Taxonomy" id="2729140"/>
    <lineage>
        <taxon>Bacteria</taxon>
        <taxon>Pseudomonadati</taxon>
        <taxon>Pseudomonadota</taxon>
        <taxon>Gammaproteobacteria</taxon>
        <taxon>Alteromonadales</taxon>
        <taxon>Alteromonadaceae</taxon>
        <taxon>Alteromonas/Salinimonas group</taxon>
        <taxon>Salinimonas</taxon>
    </lineage>
</organism>
<feature type="transmembrane region" description="Helical" evidence="1">
    <location>
        <begin position="57"/>
        <end position="75"/>
    </location>
</feature>
<dbReference type="EMBL" id="JABBXD010000003">
    <property type="protein sequence ID" value="MBD3585607.1"/>
    <property type="molecule type" value="Genomic_DNA"/>
</dbReference>
<feature type="transmembrane region" description="Helical" evidence="1">
    <location>
        <begin position="26"/>
        <end position="45"/>
    </location>
</feature>
<gene>
    <name evidence="2" type="ORF">HHX48_07670</name>
</gene>
<keyword evidence="1" id="KW-0472">Membrane</keyword>
<sequence>MAQLVALVFVTYNQKKHRSLFLVRKMTVLFLLNYTTTLFLVFIFAGALAPENQSVRIAFYTTVVLMVTLVCWIWGRHSIIRRGKYVYIQTFPTVTKIHEEEIENLTIIEKHVLVNKKDRSQKKHHFMFGPTEGIHDSVTPLINNQIKRL</sequence>
<dbReference type="Proteomes" id="UP000624419">
    <property type="component" value="Unassembled WGS sequence"/>
</dbReference>
<evidence type="ECO:0008006" key="4">
    <source>
        <dbReference type="Google" id="ProtNLM"/>
    </source>
</evidence>
<proteinExistence type="predicted"/>
<keyword evidence="1" id="KW-1133">Transmembrane helix</keyword>
<reference evidence="2 3" key="1">
    <citation type="submission" date="2020-04" db="EMBL/GenBank/DDBJ databases">
        <title>Salinimonas sp. HHU 13199.</title>
        <authorList>
            <person name="Cui X."/>
            <person name="Zhang D."/>
        </authorList>
    </citation>
    <scope>NUCLEOTIDE SEQUENCE [LARGE SCALE GENOMIC DNA]</scope>
    <source>
        <strain evidence="2 3">HHU 13199</strain>
    </source>
</reference>
<dbReference type="RefSeq" id="WP_191023838.1">
    <property type="nucleotide sequence ID" value="NZ_JABBXD010000003.1"/>
</dbReference>